<dbReference type="InterPro" id="IPR024072">
    <property type="entry name" value="DHFR-like_dom_sf"/>
</dbReference>
<keyword evidence="6" id="KW-1185">Reference proteome</keyword>
<reference evidence="5 6" key="1">
    <citation type="submission" date="2024-02" db="EMBL/GenBank/DDBJ databases">
        <title>New especies of Spiribacter isolated from saline water.</title>
        <authorList>
            <person name="Leon M.J."/>
            <person name="De La Haba R."/>
            <person name="Sanchez-Porro C."/>
            <person name="Ventosa A."/>
        </authorList>
    </citation>
    <scope>NUCLEOTIDE SEQUENCE [LARGE SCALE GENOMIC DNA]</scope>
    <source>
        <strain evidence="6">ag22IC4-189</strain>
    </source>
</reference>
<organism evidence="5 6">
    <name type="scientific">Spiribacter insolitus</name>
    <dbReference type="NCBI Taxonomy" id="3122417"/>
    <lineage>
        <taxon>Bacteria</taxon>
        <taxon>Pseudomonadati</taxon>
        <taxon>Pseudomonadota</taxon>
        <taxon>Gammaproteobacteria</taxon>
        <taxon>Chromatiales</taxon>
        <taxon>Ectothiorhodospiraceae</taxon>
        <taxon>Spiribacter</taxon>
    </lineage>
</organism>
<evidence type="ECO:0000256" key="3">
    <source>
        <dbReference type="ARBA" id="ARBA00023002"/>
    </source>
</evidence>
<evidence type="ECO:0000256" key="1">
    <source>
        <dbReference type="ARBA" id="ARBA00005104"/>
    </source>
</evidence>
<sequence length="276" mass="29258">MMTQDDNPAMPETPDRTWSRLLAACHDGLADPPAGVSRGPAAADVVAFAEEVAAQRLWQRYAPLARPVGKGVRVVAQLGQSLDGRIATPTGHSHYITGPADRAHLHRLRALSDAVLVGAGTVIADDPRLTVREVTGPQPIRVVCAGRDGIDPDRAIFRDGMAPTWGVAPAAVTMPPVDRRIHPADMTPESVLAALEAAGVRRLLVEGGARTVSAWLAAGLVDHLYLAVAPVIIGAGPTGLQLPAISRMDEAWRPPVEQFELGEDRLYRLDFIGASG</sequence>
<dbReference type="Pfam" id="PF01872">
    <property type="entry name" value="RibD_C"/>
    <property type="match status" value="1"/>
</dbReference>
<evidence type="ECO:0000259" key="4">
    <source>
        <dbReference type="Pfam" id="PF01872"/>
    </source>
</evidence>
<keyword evidence="2" id="KW-0521">NADP</keyword>
<dbReference type="SUPFAM" id="SSF53597">
    <property type="entry name" value="Dihydrofolate reductase-like"/>
    <property type="match status" value="1"/>
</dbReference>
<protein>
    <submittedName>
        <fullName evidence="5">RibD family protein</fullName>
    </submittedName>
</protein>
<dbReference type="Gene3D" id="3.40.430.10">
    <property type="entry name" value="Dihydrofolate Reductase, subunit A"/>
    <property type="match status" value="1"/>
</dbReference>
<accession>A0ABV3T8C4</accession>
<dbReference type="InterPro" id="IPR002734">
    <property type="entry name" value="RibDG_C"/>
</dbReference>
<dbReference type="InterPro" id="IPR050765">
    <property type="entry name" value="Riboflavin_Biosynth_HTPR"/>
</dbReference>
<evidence type="ECO:0000313" key="6">
    <source>
        <dbReference type="Proteomes" id="UP001556637"/>
    </source>
</evidence>
<keyword evidence="3" id="KW-0560">Oxidoreductase</keyword>
<dbReference type="Proteomes" id="UP001556637">
    <property type="component" value="Unassembled WGS sequence"/>
</dbReference>
<dbReference type="PANTHER" id="PTHR38011">
    <property type="entry name" value="DIHYDROFOLATE REDUCTASE FAMILY PROTEIN (AFU_ORTHOLOGUE AFUA_8G06820)"/>
    <property type="match status" value="1"/>
</dbReference>
<gene>
    <name evidence="5" type="ORF">V6X30_01815</name>
</gene>
<evidence type="ECO:0000313" key="5">
    <source>
        <dbReference type="EMBL" id="MEX0430139.1"/>
    </source>
</evidence>
<comment type="pathway">
    <text evidence="1">Cofactor biosynthesis; riboflavin biosynthesis.</text>
</comment>
<dbReference type="PANTHER" id="PTHR38011:SF7">
    <property type="entry name" value="2,5-DIAMINO-6-RIBOSYLAMINO-4(3H)-PYRIMIDINONE 5'-PHOSPHATE REDUCTASE"/>
    <property type="match status" value="1"/>
</dbReference>
<dbReference type="RefSeq" id="WP_367982934.1">
    <property type="nucleotide sequence ID" value="NZ_JBAKFF010000001.1"/>
</dbReference>
<dbReference type="EMBL" id="JBAKFF010000001">
    <property type="protein sequence ID" value="MEX0430139.1"/>
    <property type="molecule type" value="Genomic_DNA"/>
</dbReference>
<evidence type="ECO:0000256" key="2">
    <source>
        <dbReference type="ARBA" id="ARBA00022857"/>
    </source>
</evidence>
<proteinExistence type="predicted"/>
<comment type="caution">
    <text evidence="5">The sequence shown here is derived from an EMBL/GenBank/DDBJ whole genome shotgun (WGS) entry which is preliminary data.</text>
</comment>
<name>A0ABV3T8C4_9GAMM</name>
<feature type="domain" description="Bacterial bifunctional deaminase-reductase C-terminal" evidence="4">
    <location>
        <begin position="74"/>
        <end position="243"/>
    </location>
</feature>